<name>A0ABU1JPN3_9PROT</name>
<dbReference type="InterPro" id="IPR036291">
    <property type="entry name" value="NAD(P)-bd_dom_sf"/>
</dbReference>
<sequence length="332" mass="33982">MAQRVLIAGGYGVVGGTAARHLRGLAPDLDIILAGRSPEAGAALAREIGASTLQLDVADPTAALADLGPVDLIVAALQDRGDTLIQAALAQGAAHIGITKVVEETGPAVFAALHAPPRRPIVLAGHWAAGVLILAARPALAEFARVESVAMAALFDAADAVGPMSASDAAAFSGRALLRREGQWAWVDGGDHTRALRLADGHEATVQPLATLDVPSLAAITGAPDIRFDFGEGESLGTRAGHRASHEGVIEIAGTLRSGQRVRRRVLVSDPKGVGHMTALGTLVVAERVLGLDGLPLPAGGLQLPETLVAPEAAIARFEQFGVRITAETDPA</sequence>
<comment type="caution">
    <text evidence="1">The sequence shown here is derived from an EMBL/GenBank/DDBJ whole genome shotgun (WGS) entry which is preliminary data.</text>
</comment>
<dbReference type="SUPFAM" id="SSF51735">
    <property type="entry name" value="NAD(P)-binding Rossmann-fold domains"/>
    <property type="match status" value="1"/>
</dbReference>
<reference evidence="1 2" key="1">
    <citation type="submission" date="2023-07" db="EMBL/GenBank/DDBJ databases">
        <title>Sorghum-associated microbial communities from plants grown in Nebraska, USA.</title>
        <authorList>
            <person name="Schachtman D."/>
        </authorList>
    </citation>
    <scope>NUCLEOTIDE SEQUENCE [LARGE SCALE GENOMIC DNA]</scope>
    <source>
        <strain evidence="1 2">584</strain>
    </source>
</reference>
<gene>
    <name evidence="1" type="ORF">E9232_003113</name>
</gene>
<dbReference type="RefSeq" id="WP_309795107.1">
    <property type="nucleotide sequence ID" value="NZ_JAVDPW010000005.1"/>
</dbReference>
<dbReference type="Gene3D" id="3.40.50.720">
    <property type="entry name" value="NAD(P)-binding Rossmann-like Domain"/>
    <property type="match status" value="1"/>
</dbReference>
<organism evidence="1 2">
    <name type="scientific">Inquilinus ginsengisoli</name>
    <dbReference type="NCBI Taxonomy" id="363840"/>
    <lineage>
        <taxon>Bacteria</taxon>
        <taxon>Pseudomonadati</taxon>
        <taxon>Pseudomonadota</taxon>
        <taxon>Alphaproteobacteria</taxon>
        <taxon>Rhodospirillales</taxon>
        <taxon>Rhodospirillaceae</taxon>
        <taxon>Inquilinus</taxon>
    </lineage>
</organism>
<dbReference type="Proteomes" id="UP001262410">
    <property type="component" value="Unassembled WGS sequence"/>
</dbReference>
<evidence type="ECO:0000313" key="1">
    <source>
        <dbReference type="EMBL" id="MDR6290587.1"/>
    </source>
</evidence>
<accession>A0ABU1JPN3</accession>
<evidence type="ECO:0000313" key="2">
    <source>
        <dbReference type="Proteomes" id="UP001262410"/>
    </source>
</evidence>
<dbReference type="EMBL" id="JAVDPW010000005">
    <property type="protein sequence ID" value="MDR6290587.1"/>
    <property type="molecule type" value="Genomic_DNA"/>
</dbReference>
<proteinExistence type="predicted"/>
<evidence type="ECO:0008006" key="3">
    <source>
        <dbReference type="Google" id="ProtNLM"/>
    </source>
</evidence>
<keyword evidence="2" id="KW-1185">Reference proteome</keyword>
<protein>
    <recommendedName>
        <fullName evidence="3">Saccharopine dehydrogenase</fullName>
    </recommendedName>
</protein>